<evidence type="ECO:0000256" key="1">
    <source>
        <dbReference type="ARBA" id="ARBA00001698"/>
    </source>
</evidence>
<keyword evidence="14" id="KW-0443">Lipid metabolism</keyword>
<dbReference type="RefSeq" id="WP_163456549.1">
    <property type="nucleotide sequence ID" value="NZ_JAAGOH010000005.1"/>
</dbReference>
<comment type="subcellular location">
    <subcellularLocation>
        <location evidence="2">Cell membrane</location>
        <topology evidence="2">Multi-pass membrane protein</topology>
    </subcellularLocation>
</comment>
<reference evidence="20 21" key="1">
    <citation type="submission" date="2020-02" db="EMBL/GenBank/DDBJ databases">
        <title>Ideonella bacterium strain TBM-1.</title>
        <authorList>
            <person name="Chen W.-M."/>
        </authorList>
    </citation>
    <scope>NUCLEOTIDE SEQUENCE [LARGE SCALE GENOMIC DNA]</scope>
    <source>
        <strain evidence="20 21">TBM-1</strain>
    </source>
</reference>
<dbReference type="GO" id="GO:0016024">
    <property type="term" value="P:CDP-diacylglycerol biosynthetic process"/>
    <property type="evidence" value="ECO:0007669"/>
    <property type="project" value="UniProtKB-UniPathway"/>
</dbReference>
<evidence type="ECO:0000256" key="9">
    <source>
        <dbReference type="ARBA" id="ARBA00022516"/>
    </source>
</evidence>
<dbReference type="GO" id="GO:0004605">
    <property type="term" value="F:phosphatidate cytidylyltransferase activity"/>
    <property type="evidence" value="ECO:0007669"/>
    <property type="project" value="UniProtKB-EC"/>
</dbReference>
<comment type="pathway">
    <text evidence="3 18">Phospholipid metabolism; CDP-diacylglycerol biosynthesis; CDP-diacylglycerol from sn-glycerol 3-phosphate: step 3/3.</text>
</comment>
<evidence type="ECO:0000256" key="11">
    <source>
        <dbReference type="ARBA" id="ARBA00022692"/>
    </source>
</evidence>
<evidence type="ECO:0000256" key="4">
    <source>
        <dbReference type="ARBA" id="ARBA00005189"/>
    </source>
</evidence>
<keyword evidence="12 18" id="KW-0548">Nucleotidyltransferase</keyword>
<evidence type="ECO:0000256" key="15">
    <source>
        <dbReference type="ARBA" id="ARBA00023136"/>
    </source>
</evidence>
<evidence type="ECO:0000256" key="3">
    <source>
        <dbReference type="ARBA" id="ARBA00005119"/>
    </source>
</evidence>
<feature type="transmembrane region" description="Helical" evidence="19">
    <location>
        <begin position="51"/>
        <end position="73"/>
    </location>
</feature>
<keyword evidence="15 19" id="KW-0472">Membrane</keyword>
<keyword evidence="17" id="KW-1208">Phospholipid metabolism</keyword>
<dbReference type="PANTHER" id="PTHR46382">
    <property type="entry name" value="PHOSPHATIDATE CYTIDYLYLTRANSFERASE"/>
    <property type="match status" value="1"/>
</dbReference>
<dbReference type="Pfam" id="PF01148">
    <property type="entry name" value="CTP_transf_1"/>
    <property type="match status" value="1"/>
</dbReference>
<proteinExistence type="inferred from homology"/>
<dbReference type="PROSITE" id="PS01315">
    <property type="entry name" value="CDS"/>
    <property type="match status" value="1"/>
</dbReference>
<evidence type="ECO:0000256" key="17">
    <source>
        <dbReference type="ARBA" id="ARBA00023264"/>
    </source>
</evidence>
<comment type="caution">
    <text evidence="20">The sequence shown here is derived from an EMBL/GenBank/DDBJ whole genome shotgun (WGS) entry which is preliminary data.</text>
</comment>
<evidence type="ECO:0000256" key="10">
    <source>
        <dbReference type="ARBA" id="ARBA00022679"/>
    </source>
</evidence>
<evidence type="ECO:0000256" key="7">
    <source>
        <dbReference type="ARBA" id="ARBA00019373"/>
    </source>
</evidence>
<protein>
    <recommendedName>
        <fullName evidence="7 18">Phosphatidate cytidylyltransferase</fullName>
        <ecNumber evidence="6 18">2.7.7.41</ecNumber>
    </recommendedName>
</protein>
<name>A0A7C9TL32_9BURK</name>
<keyword evidence="11 18" id="KW-0812">Transmembrane</keyword>
<dbReference type="EMBL" id="JAAGOH010000005">
    <property type="protein sequence ID" value="NDY90686.1"/>
    <property type="molecule type" value="Genomic_DNA"/>
</dbReference>
<dbReference type="PANTHER" id="PTHR46382:SF1">
    <property type="entry name" value="PHOSPHATIDATE CYTIDYLYLTRANSFERASE"/>
    <property type="match status" value="1"/>
</dbReference>
<sequence>MLLPRILTAIVLLAILIPAVLAHSPWPFVGVTLLMLSAGGWEWGRLNGLKGLSALVAGAVVVVLGGAGAGWLVHGGGLTPLWWAVALLWLTGGAKALQVGPGLWAGLPRVPRLVAGILALAVAWLALFSAWRMGLAFLASVCCLVWMADIAAYFGGRTLGRRKLAVTISPGKSWEGALTGAAGVLLMAAVWSHLGQGALAPDLFTLLRQRWGLVAMLAMVALLVVLSVMGDLIESLVKRAVGVKDSSGLLPGHGGVLDRIDALLPVLPAALALASLGGA</sequence>
<comment type="pathway">
    <text evidence="4">Lipid metabolism.</text>
</comment>
<evidence type="ECO:0000256" key="19">
    <source>
        <dbReference type="SAM" id="Phobius"/>
    </source>
</evidence>
<evidence type="ECO:0000256" key="2">
    <source>
        <dbReference type="ARBA" id="ARBA00004651"/>
    </source>
</evidence>
<comment type="catalytic activity">
    <reaction evidence="1 18">
        <text>a 1,2-diacyl-sn-glycero-3-phosphate + CTP + H(+) = a CDP-1,2-diacyl-sn-glycerol + diphosphate</text>
        <dbReference type="Rhea" id="RHEA:16229"/>
        <dbReference type="ChEBI" id="CHEBI:15378"/>
        <dbReference type="ChEBI" id="CHEBI:33019"/>
        <dbReference type="ChEBI" id="CHEBI:37563"/>
        <dbReference type="ChEBI" id="CHEBI:58332"/>
        <dbReference type="ChEBI" id="CHEBI:58608"/>
        <dbReference type="EC" id="2.7.7.41"/>
    </reaction>
</comment>
<accession>A0A7C9TL32</accession>
<feature type="transmembrane region" description="Helical" evidence="19">
    <location>
        <begin position="176"/>
        <end position="199"/>
    </location>
</feature>
<dbReference type="GO" id="GO:0005886">
    <property type="term" value="C:plasma membrane"/>
    <property type="evidence" value="ECO:0007669"/>
    <property type="project" value="UniProtKB-SubCell"/>
</dbReference>
<evidence type="ECO:0000256" key="12">
    <source>
        <dbReference type="ARBA" id="ARBA00022695"/>
    </source>
</evidence>
<dbReference type="EC" id="2.7.7.41" evidence="6 18"/>
<dbReference type="UniPathway" id="UPA00557">
    <property type="reaction ID" value="UER00614"/>
</dbReference>
<keyword evidence="10 18" id="KW-0808">Transferase</keyword>
<evidence type="ECO:0000256" key="6">
    <source>
        <dbReference type="ARBA" id="ARBA00012487"/>
    </source>
</evidence>
<organism evidence="20 21">
    <name type="scientific">Ideonella livida</name>
    <dbReference type="NCBI Taxonomy" id="2707176"/>
    <lineage>
        <taxon>Bacteria</taxon>
        <taxon>Pseudomonadati</taxon>
        <taxon>Pseudomonadota</taxon>
        <taxon>Betaproteobacteria</taxon>
        <taxon>Burkholderiales</taxon>
        <taxon>Sphaerotilaceae</taxon>
        <taxon>Ideonella</taxon>
    </lineage>
</organism>
<feature type="transmembrane region" description="Helical" evidence="19">
    <location>
        <begin position="110"/>
        <end position="128"/>
    </location>
</feature>
<evidence type="ECO:0000256" key="5">
    <source>
        <dbReference type="ARBA" id="ARBA00010185"/>
    </source>
</evidence>
<evidence type="ECO:0000256" key="8">
    <source>
        <dbReference type="ARBA" id="ARBA00022475"/>
    </source>
</evidence>
<dbReference type="Proteomes" id="UP000484255">
    <property type="component" value="Unassembled WGS sequence"/>
</dbReference>
<feature type="transmembrane region" description="Helical" evidence="19">
    <location>
        <begin position="211"/>
        <end position="229"/>
    </location>
</feature>
<feature type="transmembrane region" description="Helical" evidence="19">
    <location>
        <begin position="135"/>
        <end position="156"/>
    </location>
</feature>
<evidence type="ECO:0000256" key="13">
    <source>
        <dbReference type="ARBA" id="ARBA00022989"/>
    </source>
</evidence>
<dbReference type="AlphaFoldDB" id="A0A7C9TL32"/>
<keyword evidence="21" id="KW-1185">Reference proteome</keyword>
<keyword evidence="8" id="KW-1003">Cell membrane</keyword>
<comment type="similarity">
    <text evidence="5 18">Belongs to the CDS family.</text>
</comment>
<evidence type="ECO:0000256" key="18">
    <source>
        <dbReference type="RuleBase" id="RU003938"/>
    </source>
</evidence>
<keyword evidence="9" id="KW-0444">Lipid biosynthesis</keyword>
<evidence type="ECO:0000313" key="21">
    <source>
        <dbReference type="Proteomes" id="UP000484255"/>
    </source>
</evidence>
<feature type="transmembrane region" description="Helical" evidence="19">
    <location>
        <begin position="80"/>
        <end position="98"/>
    </location>
</feature>
<evidence type="ECO:0000313" key="20">
    <source>
        <dbReference type="EMBL" id="NDY90686.1"/>
    </source>
</evidence>
<keyword evidence="13 19" id="KW-1133">Transmembrane helix</keyword>
<evidence type="ECO:0000256" key="16">
    <source>
        <dbReference type="ARBA" id="ARBA00023209"/>
    </source>
</evidence>
<evidence type="ECO:0000256" key="14">
    <source>
        <dbReference type="ARBA" id="ARBA00023098"/>
    </source>
</evidence>
<gene>
    <name evidence="20" type="ORF">G3A44_05675</name>
</gene>
<dbReference type="InterPro" id="IPR000374">
    <property type="entry name" value="PC_trans"/>
</dbReference>
<keyword evidence="16" id="KW-0594">Phospholipid biosynthesis</keyword>